<proteinExistence type="predicted"/>
<feature type="domain" description="WW" evidence="9">
    <location>
        <begin position="1"/>
        <end position="32"/>
    </location>
</feature>
<evidence type="ECO:0000313" key="11">
    <source>
        <dbReference type="EMBL" id="GMI16700.1"/>
    </source>
</evidence>
<sequence length="1687" mass="180894">MDAWSEAKDPKTGRTYYVNFATKQTSWERPTSLTHSPAPAPAPAPATSPSSTSSTSSALPDGWEERYDDTTNRSFYINHNTRTTTWDRPQKQQQYQPHHQAAPLPAPAPSSQPETTQHHHHHHHYPSNNNNSNSNSSPTHRSSPSRPPTNGPPIPTHRTPSDFHTHHVPDLTFSHCQSCSQKFSPPLQRRHHCRLCGNLFCNDCSPNKVMLPLDGSEFEKEVRVCINCEDEVERGNFFTFRRYWTVISLPEPDPENLMSALYSLQVDLTQTSKNPPATPLDSPLNSLNLKDLITSILTCTSPTHCKPSPSSPDSAAIIFYAYKCLSALIGLNTILPTSSLAKASLQPSVISNVLGVLGRSNGPVDVTTLASKCLFYLTDGEVHSMGLIGEEEEDERMKSTDTSGSRSRKNSFEENLPPEAPPPFPIEKCVNAVVEHITSDVLSTQRWSVATISNILTLDNESLNTLTENGGIMILTSLIYSSDDDTKAHASFSLQSAVGISGGDENLMNNIANGMDYGRIASLLSPTTSSTHITQTTVGLLGTLLMPITSVSQKPPEGSHHPSYSMAVNLHTPPVIQSLVELLSSSPASTTSVLVCLAAIATANNNSDILPKTNLANTCMTLLSATPPDSDNKHLLQQILTTFTPSTQNPTTTLSSMLRGNLLSAAHTLIQSFIVNPGVSFELLLCALDAGIISLILNALSVPSTTAEERSNLEMLAVLGKIAYSPSSPTPEVAKERYESSISYYEMVNNTDVVSSLTKFLAIEDSLFDLPQSQKNLKCSSISATLSILSSFTHNAADKKITTEIVHSLFLPSPSVVQSLLVQPPDPSLLAPTLEIFAKVCENAPSPVLPQLAACAACEIVPDMLSNAQSMGDYDSFLLCLSIVTSTGSHAPPTSTVGRSSINTIKQALERPSCPELVRKKCVYALESLSINSSLWTAIGSCLSPLTAALLEERPKSRGGGSGEDSKLEAACLITIARIIPLPSNASMAAQSGIAIPLSSFVTSNPPLAKQALEVLHAMCRHRIARVTPSGHSLINQGVLKAACYALTSFPKSDVLALKSLEILSECLGDKEAYADANSAAIIEAVNNEPNIVRVLCASLGLSIARSQNMEADIFLDVYSKWKTQFGDEHCGMVRKVLFAFAAHFTKADGVFWTNFGYGDIEGNETPSENVVVVSTMCCDMLSALEDLEEDDLGHEGEAASAFADKAPLVKNKLLAGLAKCLKNGSVELEDTIVNYELFDKAVNATQLDPGSPMIDELLENYSNACVKALLQSEDCLKATSIMLLHSDARCSSAAANIFSTAFSVKAKQTVGAIQKAGVRDNVMKGLSEIAFSSSKALAALNGLAAMGLSDCEASTLSVSLTTSLVNEVVAKEGDLADDDEVYKLLCLLSSSEAGLKTVTSLGGLVALSLLASKGKVSALQCLLAADAKQVIESEGHLSAVNVVCNRSDGTAAVKSSLHLLTSLFAPSISSDCWPAIDKSVELILSSDPDHVIDCLNLLLVSASSVESKKKLLESNESRLPSKLATMLSGETSTLSVKLLTSLVPLLPPEVGSECVTKLLNVIENEESTVESVNASIESLHHLPLTGNKEIVDKVVGRLLQKEIRECGCFFISNLSIEEEGVSKVVEKLCGILEKGGESLEEEGMSLLCKLSRGEGVRERFGERLEKVKFEGEGRACKILRERFGGG</sequence>
<evidence type="ECO:0000256" key="5">
    <source>
        <dbReference type="ARBA" id="ARBA00022771"/>
    </source>
</evidence>
<evidence type="ECO:0000256" key="2">
    <source>
        <dbReference type="ARBA" id="ARBA00022490"/>
    </source>
</evidence>
<feature type="domain" description="WW" evidence="9">
    <location>
        <begin position="57"/>
        <end position="91"/>
    </location>
</feature>
<dbReference type="Gene3D" id="3.30.40.10">
    <property type="entry name" value="Zinc/RING finger domain, C3HC4 (zinc finger)"/>
    <property type="match status" value="1"/>
</dbReference>
<dbReference type="InterPro" id="IPR011989">
    <property type="entry name" value="ARM-like"/>
</dbReference>
<feature type="region of interest" description="Disordered" evidence="8">
    <location>
        <begin position="22"/>
        <end position="166"/>
    </location>
</feature>
<keyword evidence="3" id="KW-0597">Phosphoprotein</keyword>
<keyword evidence="12" id="KW-1185">Reference proteome</keyword>
<evidence type="ECO:0000256" key="1">
    <source>
        <dbReference type="ARBA" id="ARBA00004496"/>
    </source>
</evidence>
<dbReference type="InterPro" id="IPR001202">
    <property type="entry name" value="WW_dom"/>
</dbReference>
<dbReference type="GO" id="GO:0008270">
    <property type="term" value="F:zinc ion binding"/>
    <property type="evidence" value="ECO:0007669"/>
    <property type="project" value="UniProtKB-KW"/>
</dbReference>
<dbReference type="InterPro" id="IPR013083">
    <property type="entry name" value="Znf_RING/FYVE/PHD"/>
</dbReference>
<evidence type="ECO:0000256" key="3">
    <source>
        <dbReference type="ARBA" id="ARBA00022553"/>
    </source>
</evidence>
<evidence type="ECO:0008006" key="13">
    <source>
        <dbReference type="Google" id="ProtNLM"/>
    </source>
</evidence>
<dbReference type="InterPro" id="IPR000306">
    <property type="entry name" value="Znf_FYVE"/>
</dbReference>
<comment type="subcellular location">
    <subcellularLocation>
        <location evidence="1">Cytoplasm</location>
    </subcellularLocation>
</comment>
<dbReference type="PROSITE" id="PS50020">
    <property type="entry name" value="WW_DOMAIN_2"/>
    <property type="match status" value="2"/>
</dbReference>
<evidence type="ECO:0000256" key="4">
    <source>
        <dbReference type="ARBA" id="ARBA00022723"/>
    </source>
</evidence>
<evidence type="ECO:0000256" key="8">
    <source>
        <dbReference type="SAM" id="MobiDB-lite"/>
    </source>
</evidence>
<dbReference type="OrthoDB" id="200561at2759"/>
<keyword evidence="4" id="KW-0479">Metal-binding</keyword>
<dbReference type="PROSITE" id="PS01159">
    <property type="entry name" value="WW_DOMAIN_1"/>
    <property type="match status" value="2"/>
</dbReference>
<dbReference type="InterPro" id="IPR016024">
    <property type="entry name" value="ARM-type_fold"/>
</dbReference>
<dbReference type="InterPro" id="IPR036020">
    <property type="entry name" value="WW_dom_sf"/>
</dbReference>
<feature type="region of interest" description="Disordered" evidence="8">
    <location>
        <begin position="389"/>
        <end position="423"/>
    </location>
</feature>
<dbReference type="GO" id="GO:0005737">
    <property type="term" value="C:cytoplasm"/>
    <property type="evidence" value="ECO:0007669"/>
    <property type="project" value="UniProtKB-SubCell"/>
</dbReference>
<dbReference type="SUPFAM" id="SSF48371">
    <property type="entry name" value="ARM repeat"/>
    <property type="match status" value="1"/>
</dbReference>
<dbReference type="Gene3D" id="1.25.10.10">
    <property type="entry name" value="Leucine-rich Repeat Variant"/>
    <property type="match status" value="2"/>
</dbReference>
<keyword evidence="6" id="KW-0862">Zinc</keyword>
<reference evidence="12" key="1">
    <citation type="journal article" date="2023" name="Commun. Biol.">
        <title>Genome analysis of Parmales, the sister group of diatoms, reveals the evolutionary specialization of diatoms from phago-mixotrophs to photoautotrophs.</title>
        <authorList>
            <person name="Ban H."/>
            <person name="Sato S."/>
            <person name="Yoshikawa S."/>
            <person name="Yamada K."/>
            <person name="Nakamura Y."/>
            <person name="Ichinomiya M."/>
            <person name="Sato N."/>
            <person name="Blanc-Mathieu R."/>
            <person name="Endo H."/>
            <person name="Kuwata A."/>
            <person name="Ogata H."/>
        </authorList>
    </citation>
    <scope>NUCLEOTIDE SEQUENCE [LARGE SCALE GENOMIC DNA]</scope>
    <source>
        <strain evidence="12">NIES 3700</strain>
    </source>
</reference>
<name>A0A9W7KZB2_9STRA</name>
<dbReference type="PROSITE" id="PS50178">
    <property type="entry name" value="ZF_FYVE"/>
    <property type="match status" value="1"/>
</dbReference>
<dbReference type="SMART" id="SM00064">
    <property type="entry name" value="FYVE"/>
    <property type="match status" value="1"/>
</dbReference>
<dbReference type="SMART" id="SM00456">
    <property type="entry name" value="WW"/>
    <property type="match status" value="2"/>
</dbReference>
<feature type="compositionally biased region" description="Polar residues" evidence="8">
    <location>
        <begin position="72"/>
        <end position="87"/>
    </location>
</feature>
<feature type="compositionally biased region" description="Low complexity" evidence="8">
    <location>
        <begin position="126"/>
        <end position="144"/>
    </location>
</feature>
<dbReference type="CDD" id="cd00065">
    <property type="entry name" value="FYVE_like_SF"/>
    <property type="match status" value="1"/>
</dbReference>
<dbReference type="EMBL" id="BRXW01000260">
    <property type="protein sequence ID" value="GMI16700.1"/>
    <property type="molecule type" value="Genomic_DNA"/>
</dbReference>
<dbReference type="SUPFAM" id="SSF57903">
    <property type="entry name" value="FYVE/PHD zinc finger"/>
    <property type="match status" value="1"/>
</dbReference>
<keyword evidence="5 7" id="KW-0863">Zinc-finger</keyword>
<comment type="caution">
    <text evidence="11">The sequence shown here is derived from an EMBL/GenBank/DDBJ whole genome shotgun (WGS) entry which is preliminary data.</text>
</comment>
<evidence type="ECO:0000256" key="7">
    <source>
        <dbReference type="PROSITE-ProRule" id="PRU00091"/>
    </source>
</evidence>
<dbReference type="Pfam" id="PF01363">
    <property type="entry name" value="FYVE"/>
    <property type="match status" value="1"/>
</dbReference>
<dbReference type="CDD" id="cd00201">
    <property type="entry name" value="WW"/>
    <property type="match status" value="2"/>
</dbReference>
<feature type="domain" description="FYVE-type" evidence="10">
    <location>
        <begin position="170"/>
        <end position="233"/>
    </location>
</feature>
<evidence type="ECO:0000256" key="6">
    <source>
        <dbReference type="ARBA" id="ARBA00022833"/>
    </source>
</evidence>
<evidence type="ECO:0000259" key="9">
    <source>
        <dbReference type="PROSITE" id="PS50020"/>
    </source>
</evidence>
<feature type="compositionally biased region" description="Low complexity" evidence="8">
    <location>
        <begin position="47"/>
        <end position="60"/>
    </location>
</feature>
<dbReference type="PANTHER" id="PTHR14791:SF29">
    <property type="entry name" value="PROTEIN KIBRA"/>
    <property type="match status" value="1"/>
</dbReference>
<dbReference type="SUPFAM" id="SSF51045">
    <property type="entry name" value="WW domain"/>
    <property type="match status" value="2"/>
</dbReference>
<feature type="compositionally biased region" description="Pro residues" evidence="8">
    <location>
        <begin position="145"/>
        <end position="155"/>
    </location>
</feature>
<keyword evidence="2" id="KW-0963">Cytoplasm</keyword>
<dbReference type="InterPro" id="IPR051105">
    <property type="entry name" value="WWC/KIBRA_Hippo_Reg"/>
</dbReference>
<evidence type="ECO:0000259" key="10">
    <source>
        <dbReference type="PROSITE" id="PS50178"/>
    </source>
</evidence>
<dbReference type="Pfam" id="PF00397">
    <property type="entry name" value="WW"/>
    <property type="match status" value="2"/>
</dbReference>
<evidence type="ECO:0000313" key="12">
    <source>
        <dbReference type="Proteomes" id="UP001165122"/>
    </source>
</evidence>
<dbReference type="Gene3D" id="2.20.70.10">
    <property type="match status" value="2"/>
</dbReference>
<dbReference type="InterPro" id="IPR017455">
    <property type="entry name" value="Znf_FYVE-rel"/>
</dbReference>
<dbReference type="InterPro" id="IPR011011">
    <property type="entry name" value="Znf_FYVE_PHD"/>
</dbReference>
<protein>
    <recommendedName>
        <fullName evidence="13">FYVE-type domain-containing protein</fullName>
    </recommendedName>
</protein>
<dbReference type="PANTHER" id="PTHR14791">
    <property type="entry name" value="BOMB/KIRA PROTEINS"/>
    <property type="match status" value="1"/>
</dbReference>
<feature type="compositionally biased region" description="Low complexity" evidence="8">
    <location>
        <begin position="91"/>
        <end position="103"/>
    </location>
</feature>
<organism evidence="11 12">
    <name type="scientific">Triparma laevis f. longispina</name>
    <dbReference type="NCBI Taxonomy" id="1714387"/>
    <lineage>
        <taxon>Eukaryota</taxon>
        <taxon>Sar</taxon>
        <taxon>Stramenopiles</taxon>
        <taxon>Ochrophyta</taxon>
        <taxon>Bolidophyceae</taxon>
        <taxon>Parmales</taxon>
        <taxon>Triparmaceae</taxon>
        <taxon>Triparma</taxon>
    </lineage>
</organism>
<gene>
    <name evidence="11" type="ORF">TrLO_g13162</name>
</gene>
<dbReference type="Proteomes" id="UP001165122">
    <property type="component" value="Unassembled WGS sequence"/>
</dbReference>
<accession>A0A9W7KZB2</accession>